<name>A0A0M9UCL7_9CHLR</name>
<evidence type="ECO:0000313" key="1">
    <source>
        <dbReference type="EMBL" id="GAP63094.1"/>
    </source>
</evidence>
<sequence>MCLREKKTGAGMGLFSYSQKMEIVLYFSAKVFLTPKG</sequence>
<gene>
    <name evidence="1" type="ORF">ARMA_1517</name>
</gene>
<proteinExistence type="predicted"/>
<dbReference type="InParanoid" id="A0A0M9UCL7"/>
<accession>A0A0M9UCL7</accession>
<organism evidence="1 2">
    <name type="scientific">Ardenticatena maritima</name>
    <dbReference type="NCBI Taxonomy" id="872965"/>
    <lineage>
        <taxon>Bacteria</taxon>
        <taxon>Bacillati</taxon>
        <taxon>Chloroflexota</taxon>
        <taxon>Ardenticatenia</taxon>
        <taxon>Ardenticatenales</taxon>
        <taxon>Ardenticatenaceae</taxon>
        <taxon>Ardenticatena</taxon>
    </lineage>
</organism>
<dbReference type="EMBL" id="BBZA01000113">
    <property type="protein sequence ID" value="GAP63094.1"/>
    <property type="molecule type" value="Genomic_DNA"/>
</dbReference>
<comment type="caution">
    <text evidence="1">The sequence shown here is derived from an EMBL/GenBank/DDBJ whole genome shotgun (WGS) entry which is preliminary data.</text>
</comment>
<dbReference type="Proteomes" id="UP000037784">
    <property type="component" value="Unassembled WGS sequence"/>
</dbReference>
<reference evidence="1 2" key="1">
    <citation type="journal article" date="2015" name="Genome Announc.">
        <title>Draft Genome Sequence of a Heterotrophic Facultative Anaerobic Thermophilic Bacterium, Ardenticatena maritima Strain 110ST.</title>
        <authorList>
            <person name="Kawaichi S."/>
            <person name="Yoshida T."/>
            <person name="Sako Y."/>
            <person name="Nakamura R."/>
        </authorList>
    </citation>
    <scope>NUCLEOTIDE SEQUENCE [LARGE SCALE GENOMIC DNA]</scope>
    <source>
        <strain evidence="1 2">110S</strain>
    </source>
</reference>
<dbReference type="AlphaFoldDB" id="A0A0M9UCL7"/>
<protein>
    <submittedName>
        <fullName evidence="1">Uncharacterized protein</fullName>
    </submittedName>
</protein>
<keyword evidence="2" id="KW-1185">Reference proteome</keyword>
<evidence type="ECO:0000313" key="2">
    <source>
        <dbReference type="Proteomes" id="UP000037784"/>
    </source>
</evidence>
<reference evidence="2" key="2">
    <citation type="submission" date="2015-08" db="EMBL/GenBank/DDBJ databases">
        <title>Draft Genome Sequence of a Heterotrophic Facultative Anaerobic Bacterium Ardenticatena maritima Strain 110S.</title>
        <authorList>
            <person name="Kawaichi S."/>
            <person name="Yoshida T."/>
            <person name="Sako Y."/>
            <person name="Nakamura R."/>
        </authorList>
    </citation>
    <scope>NUCLEOTIDE SEQUENCE [LARGE SCALE GENOMIC DNA]</scope>
    <source>
        <strain evidence="2">110S</strain>
    </source>
</reference>